<dbReference type="SUPFAM" id="SSF53335">
    <property type="entry name" value="S-adenosyl-L-methionine-dependent methyltransferases"/>
    <property type="match status" value="1"/>
</dbReference>
<evidence type="ECO:0000256" key="4">
    <source>
        <dbReference type="HAMAP-Rule" id="MF_00198"/>
    </source>
</evidence>
<comment type="caution">
    <text evidence="7">The sequence shown here is derived from an EMBL/GenBank/DDBJ whole genome shotgun (WGS) entry which is preliminary data.</text>
</comment>
<dbReference type="EMBL" id="BAABRU010000007">
    <property type="protein sequence ID" value="GAA5528530.1"/>
    <property type="molecule type" value="Genomic_DNA"/>
</dbReference>
<evidence type="ECO:0000313" key="8">
    <source>
        <dbReference type="Proteomes" id="UP001428290"/>
    </source>
</evidence>
<comment type="function">
    <text evidence="4">Catalyzes the irreversible transfer of a propylamine group from the amino donor S-adenosylmethioninamine (decarboxy-AdoMet) to putrescine (1,4-diaminobutane) to yield spermidine.</text>
</comment>
<keyword evidence="3 4" id="KW-0620">Polyamine biosynthesis</keyword>
<feature type="binding site" evidence="4">
    <location>
        <position position="81"/>
    </location>
    <ligand>
        <name>S-methyl-5'-thioadenosine</name>
        <dbReference type="ChEBI" id="CHEBI:17509"/>
    </ligand>
</feature>
<feature type="domain" description="PABS" evidence="6">
    <location>
        <begin position="1"/>
        <end position="219"/>
    </location>
</feature>
<protein>
    <recommendedName>
        <fullName evidence="4">Polyamine aminopropyltransferase</fullName>
    </recommendedName>
    <alternativeName>
        <fullName evidence="4">Putrescine aminopropyltransferase</fullName>
        <shortName evidence="4">PAPT</shortName>
    </alternativeName>
    <alternativeName>
        <fullName evidence="4">Spermidine synthase</fullName>
        <shortName evidence="4">SPDS</shortName>
        <shortName evidence="4">SPDSY</shortName>
        <ecNumber evidence="4">2.5.1.16</ecNumber>
    </alternativeName>
</protein>
<dbReference type="PANTHER" id="PTHR43317:SF1">
    <property type="entry name" value="THERMOSPERMINE SYNTHASE ACAULIS5"/>
    <property type="match status" value="1"/>
</dbReference>
<keyword evidence="4" id="KW-0745">Spermidine biosynthesis</keyword>
<comment type="subunit">
    <text evidence="4">Homodimer or homotetramer.</text>
</comment>
<keyword evidence="2 4" id="KW-0808">Transferase</keyword>
<dbReference type="InterPro" id="IPR001045">
    <property type="entry name" value="Spermi_synthase"/>
</dbReference>
<gene>
    <name evidence="7" type="primary">speE_2</name>
    <name evidence="4" type="synonym">speE</name>
    <name evidence="7" type="ORF">Hgul01_02331</name>
</gene>
<dbReference type="InterPro" id="IPR029063">
    <property type="entry name" value="SAM-dependent_MTases_sf"/>
</dbReference>
<dbReference type="PROSITE" id="PS51006">
    <property type="entry name" value="PABS_2"/>
    <property type="match status" value="1"/>
</dbReference>
<evidence type="ECO:0000256" key="2">
    <source>
        <dbReference type="ARBA" id="ARBA00022679"/>
    </source>
</evidence>
<name>A0ABP9WZC3_9CHLR</name>
<evidence type="ECO:0000313" key="7">
    <source>
        <dbReference type="EMBL" id="GAA5528530.1"/>
    </source>
</evidence>
<accession>A0ABP9WZC3</accession>
<dbReference type="Pfam" id="PF01564">
    <property type="entry name" value="Spermine_synth"/>
    <property type="match status" value="1"/>
</dbReference>
<dbReference type="EC" id="2.5.1.16" evidence="4"/>
<evidence type="ECO:0000256" key="3">
    <source>
        <dbReference type="ARBA" id="ARBA00023115"/>
    </source>
</evidence>
<dbReference type="RefSeq" id="WP_345722143.1">
    <property type="nucleotide sequence ID" value="NZ_BAABRU010000007.1"/>
</dbReference>
<reference evidence="7 8" key="1">
    <citation type="submission" date="2024-02" db="EMBL/GenBank/DDBJ databases">
        <title>Herpetosiphon gulosus NBRC 112829.</title>
        <authorList>
            <person name="Ichikawa N."/>
            <person name="Katano-Makiyama Y."/>
            <person name="Hidaka K."/>
        </authorList>
    </citation>
    <scope>NUCLEOTIDE SEQUENCE [LARGE SCALE GENOMIC DNA]</scope>
    <source>
        <strain evidence="7 8">NBRC 112829</strain>
    </source>
</reference>
<dbReference type="HAMAP" id="MF_00198">
    <property type="entry name" value="Spermidine_synth"/>
    <property type="match status" value="1"/>
</dbReference>
<proteinExistence type="inferred from homology"/>
<comment type="caution">
    <text evidence="4">Lacks conserved residue(s) required for the propagation of feature annotation.</text>
</comment>
<comment type="pathway">
    <text evidence="4">Amine and polyamine biosynthesis; spermidine biosynthesis; spermidine from putrescine: step 1/1.</text>
</comment>
<dbReference type="PANTHER" id="PTHR43317">
    <property type="entry name" value="THERMOSPERMINE SYNTHASE ACAULIS5"/>
    <property type="match status" value="1"/>
</dbReference>
<dbReference type="InterPro" id="IPR030374">
    <property type="entry name" value="PABS"/>
</dbReference>
<comment type="catalytic activity">
    <reaction evidence="4">
        <text>S-adenosyl 3-(methylsulfanyl)propylamine + putrescine = S-methyl-5'-thioadenosine + spermidine + H(+)</text>
        <dbReference type="Rhea" id="RHEA:12721"/>
        <dbReference type="ChEBI" id="CHEBI:15378"/>
        <dbReference type="ChEBI" id="CHEBI:17509"/>
        <dbReference type="ChEBI" id="CHEBI:57443"/>
        <dbReference type="ChEBI" id="CHEBI:57834"/>
        <dbReference type="ChEBI" id="CHEBI:326268"/>
        <dbReference type="EC" id="2.5.1.16"/>
    </reaction>
</comment>
<evidence type="ECO:0000256" key="1">
    <source>
        <dbReference type="ARBA" id="ARBA00007867"/>
    </source>
</evidence>
<keyword evidence="8" id="KW-1185">Reference proteome</keyword>
<evidence type="ECO:0000256" key="5">
    <source>
        <dbReference type="PROSITE-ProRule" id="PRU00354"/>
    </source>
</evidence>
<feature type="binding site" evidence="4">
    <location>
        <position position="61"/>
    </location>
    <ligand>
        <name>spermidine</name>
        <dbReference type="ChEBI" id="CHEBI:57834"/>
    </ligand>
</feature>
<feature type="binding site" evidence="4">
    <location>
        <begin position="113"/>
        <end position="114"/>
    </location>
    <ligand>
        <name>S-methyl-5'-thioadenosine</name>
        <dbReference type="ChEBI" id="CHEBI:17509"/>
    </ligand>
</feature>
<feature type="binding site" evidence="4">
    <location>
        <position position="32"/>
    </location>
    <ligand>
        <name>spermidine</name>
        <dbReference type="ChEBI" id="CHEBI:57834"/>
    </ligand>
</feature>
<feature type="active site" description="Proton acceptor" evidence="4 5">
    <location>
        <position position="134"/>
    </location>
</feature>
<comment type="similarity">
    <text evidence="1 4">Belongs to the spermidine/spermine synthase family.</text>
</comment>
<dbReference type="Gene3D" id="3.40.50.150">
    <property type="entry name" value="Vaccinia Virus protein VP39"/>
    <property type="match status" value="1"/>
</dbReference>
<dbReference type="Proteomes" id="UP001428290">
    <property type="component" value="Unassembled WGS sequence"/>
</dbReference>
<sequence>MTIVLDQRSDQSLAVYIDGDLQFDSRDEGVYHELLALPALALAQARRPKRQLRALICGGGDGFVARELLKSSAIKQIDLVDYDPTILNLAQNEWPELNQHALTNPRLKLHICDAVQFVDQAAQAADEYDLIICDFTVPRDQAGARLHSIDWYQQLAYILHPQGLIAVNAASPSQTPVAYWMIYNSIRTADLNPKPYRFALPSFTEAGYGDDWGFFIGSRRALRPRELDHLALAEPREFLHNIEQLKRAFAFPAALAEKRTTAQPTKLASDALLHSLFAPTWDEASGTDWTSLDFVHDPAPLPKPHTSATLVPSAVQQALQADQGLDESQVFEQVVQVMPALRAEQTRSMVHEFIANPLRFLNSLDLRSLVEALLRRSRELPRKLVAELRLLRRHLQRTWENPQLLLSRGLRIVSVIALVIILANLLHPDTTYAKGDTSAGSGATSSQSMVRTNSPYDVVQAPPSTVAGRGFASSTYGRGPVDEYGTYIPTTRRYRYYGSYYGGSSYRNYNRNQRPSEDPNEGGALYRLTPETDILANGEIVIILTDQAYLLLADQVMTVVDSEDGLPIVFLQRDEALIWRTHRELDRQRRGLDGSVKAKQDWIDWVSWAGFVPWRNDDQAELNNIVQTRGTLDQAIKSLGSIPANQPAIRVPPTAGGFQLFSSVWMNAEGSLAILEQPDGSKAYLNKTGWFRDAALTQPLSEPYPDEFRTKVLVPFLTKQTTEYEAIKKRIEADLTSAKSDLSLLNSDKTEYTSIQTSYGPSDIVDYGTTEIRVDEALRRTNDDLARTQQLIQVLNDQLSSLPKQNDAAKKFLQSLK</sequence>
<organism evidence="7 8">
    <name type="scientific">Herpetosiphon gulosus</name>
    <dbReference type="NCBI Taxonomy" id="1973496"/>
    <lineage>
        <taxon>Bacteria</taxon>
        <taxon>Bacillati</taxon>
        <taxon>Chloroflexota</taxon>
        <taxon>Chloroflexia</taxon>
        <taxon>Herpetosiphonales</taxon>
        <taxon>Herpetosiphonaceae</taxon>
        <taxon>Herpetosiphon</taxon>
    </lineage>
</organism>
<evidence type="ECO:0000259" key="6">
    <source>
        <dbReference type="PROSITE" id="PS51006"/>
    </source>
</evidence>